<dbReference type="InterPro" id="IPR036388">
    <property type="entry name" value="WH-like_DNA-bd_sf"/>
</dbReference>
<evidence type="ECO:0000259" key="5">
    <source>
        <dbReference type="PROSITE" id="PS50931"/>
    </source>
</evidence>
<evidence type="ECO:0000256" key="2">
    <source>
        <dbReference type="ARBA" id="ARBA00023015"/>
    </source>
</evidence>
<dbReference type="CDD" id="cd08440">
    <property type="entry name" value="PBP2_LTTR_like_4"/>
    <property type="match status" value="1"/>
</dbReference>
<dbReference type="PRINTS" id="PR00039">
    <property type="entry name" value="HTHLYSR"/>
</dbReference>
<dbReference type="PROSITE" id="PS50931">
    <property type="entry name" value="HTH_LYSR"/>
    <property type="match status" value="1"/>
</dbReference>
<evidence type="ECO:0000256" key="4">
    <source>
        <dbReference type="ARBA" id="ARBA00023163"/>
    </source>
</evidence>
<accession>A0A158KTD8</accession>
<dbReference type="PANTHER" id="PTHR30419:SF8">
    <property type="entry name" value="NITROGEN ASSIMILATION TRANSCRIPTIONAL ACTIVATOR-RELATED"/>
    <property type="match status" value="1"/>
</dbReference>
<keyword evidence="3" id="KW-0238">DNA-binding</keyword>
<keyword evidence="4" id="KW-0804">Transcription</keyword>
<dbReference type="GO" id="GO:0003677">
    <property type="term" value="F:DNA binding"/>
    <property type="evidence" value="ECO:0007669"/>
    <property type="project" value="UniProtKB-KW"/>
</dbReference>
<feature type="domain" description="HTH lysR-type" evidence="5">
    <location>
        <begin position="1"/>
        <end position="60"/>
    </location>
</feature>
<dbReference type="AlphaFoldDB" id="A0A158KTD8"/>
<evidence type="ECO:0000256" key="1">
    <source>
        <dbReference type="ARBA" id="ARBA00009437"/>
    </source>
</evidence>
<dbReference type="InterPro" id="IPR005119">
    <property type="entry name" value="LysR_subst-bd"/>
</dbReference>
<dbReference type="PANTHER" id="PTHR30419">
    <property type="entry name" value="HTH-TYPE TRANSCRIPTIONAL REGULATOR YBHD"/>
    <property type="match status" value="1"/>
</dbReference>
<protein>
    <submittedName>
        <fullName evidence="6">LysR family transcriptional regulator</fullName>
    </submittedName>
</protein>
<proteinExistence type="inferred from homology"/>
<comment type="similarity">
    <text evidence="1">Belongs to the LysR transcriptional regulatory family.</text>
</comment>
<dbReference type="RefSeq" id="WP_087648979.1">
    <property type="nucleotide sequence ID" value="NZ_FCON02000149.1"/>
</dbReference>
<dbReference type="Pfam" id="PF03466">
    <property type="entry name" value="LysR_substrate"/>
    <property type="match status" value="1"/>
</dbReference>
<dbReference type="Gene3D" id="3.40.190.290">
    <property type="match status" value="1"/>
</dbReference>
<dbReference type="InterPro" id="IPR000847">
    <property type="entry name" value="LysR_HTH_N"/>
</dbReference>
<name>A0A158KTD8_9BURK</name>
<dbReference type="Proteomes" id="UP000054770">
    <property type="component" value="Unassembled WGS sequence"/>
</dbReference>
<dbReference type="GO" id="GO:0005829">
    <property type="term" value="C:cytosol"/>
    <property type="evidence" value="ECO:0007669"/>
    <property type="project" value="TreeGrafter"/>
</dbReference>
<reference evidence="6" key="1">
    <citation type="submission" date="2016-01" db="EMBL/GenBank/DDBJ databases">
        <authorList>
            <person name="Peeters C."/>
        </authorList>
    </citation>
    <scope>NUCLEOTIDE SEQUENCE [LARGE SCALE GENOMIC DNA]</scope>
    <source>
        <strain evidence="6">LMG 22940</strain>
    </source>
</reference>
<keyword evidence="2" id="KW-0805">Transcription regulation</keyword>
<gene>
    <name evidence="6" type="ORF">AWB68_07120</name>
</gene>
<evidence type="ECO:0000313" key="7">
    <source>
        <dbReference type="Proteomes" id="UP000054770"/>
    </source>
</evidence>
<evidence type="ECO:0000313" key="6">
    <source>
        <dbReference type="EMBL" id="SAL83983.1"/>
    </source>
</evidence>
<dbReference type="GO" id="GO:0003700">
    <property type="term" value="F:DNA-binding transcription factor activity"/>
    <property type="evidence" value="ECO:0007669"/>
    <property type="project" value="InterPro"/>
</dbReference>
<dbReference type="SUPFAM" id="SSF46785">
    <property type="entry name" value="Winged helix' DNA-binding domain"/>
    <property type="match status" value="1"/>
</dbReference>
<dbReference type="InterPro" id="IPR050950">
    <property type="entry name" value="HTH-type_LysR_regulators"/>
</dbReference>
<dbReference type="EMBL" id="FCON02000149">
    <property type="protein sequence ID" value="SAL83983.1"/>
    <property type="molecule type" value="Genomic_DNA"/>
</dbReference>
<evidence type="ECO:0000256" key="3">
    <source>
        <dbReference type="ARBA" id="ARBA00023125"/>
    </source>
</evidence>
<dbReference type="SUPFAM" id="SSF53850">
    <property type="entry name" value="Periplasmic binding protein-like II"/>
    <property type="match status" value="1"/>
</dbReference>
<comment type="caution">
    <text evidence="6">The sequence shown here is derived from an EMBL/GenBank/DDBJ whole genome shotgun (WGS) entry which is preliminary data.</text>
</comment>
<dbReference type="FunFam" id="1.10.10.10:FF:000001">
    <property type="entry name" value="LysR family transcriptional regulator"/>
    <property type="match status" value="1"/>
</dbReference>
<dbReference type="Gene3D" id="1.10.10.10">
    <property type="entry name" value="Winged helix-like DNA-binding domain superfamily/Winged helix DNA-binding domain"/>
    <property type="match status" value="1"/>
</dbReference>
<keyword evidence="7" id="KW-1185">Reference proteome</keyword>
<dbReference type="InterPro" id="IPR036390">
    <property type="entry name" value="WH_DNA-bd_sf"/>
</dbReference>
<dbReference type="OrthoDB" id="646694at2"/>
<organism evidence="6 7">
    <name type="scientific">Caballeronia choica</name>
    <dbReference type="NCBI Taxonomy" id="326476"/>
    <lineage>
        <taxon>Bacteria</taxon>
        <taxon>Pseudomonadati</taxon>
        <taxon>Pseudomonadota</taxon>
        <taxon>Betaproteobacteria</taxon>
        <taxon>Burkholderiales</taxon>
        <taxon>Burkholderiaceae</taxon>
        <taxon>Caballeronia</taxon>
    </lineage>
</organism>
<sequence>MNLSTKQLRAFLALRDVRNFTQAAERCHLSQSAFSALIGNLERDAGVRLFDRSTRRVELTPEGEAFAESAALLIADFDKICEDLRDRVDVRGGRVSIAALPSIAAGLLPELLQDFHERHPGVQLDLFDVLSDECIALVRRGRADFAIAALGPDMTGLDATPFCTDSYYLVCHRAHPLAAKRRIRPEHLAQYPFINLARNTSIRQQLDMALQPLRLRGVMEVEQLATAAALVVHQLGFTVIPELALFPFRHEALAIKPLRLDGLVRHLYVIRLQNRSLSIAADTFLQQVLQARRA</sequence>
<dbReference type="Pfam" id="PF00126">
    <property type="entry name" value="HTH_1"/>
    <property type="match status" value="1"/>
</dbReference>